<name>A0A3E4YLG6_9FIRM</name>
<dbReference type="EMBL" id="QSTP01000001">
    <property type="protein sequence ID" value="RGM75433.1"/>
    <property type="molecule type" value="Genomic_DNA"/>
</dbReference>
<protein>
    <recommendedName>
        <fullName evidence="3">NTP pyrophosphohydrolase MazG putative catalytic core domain-containing protein</fullName>
    </recommendedName>
</protein>
<gene>
    <name evidence="1" type="ORF">DXB99_02615</name>
</gene>
<comment type="caution">
    <text evidence="1">The sequence shown here is derived from an EMBL/GenBank/DDBJ whole genome shotgun (WGS) entry which is preliminary data.</text>
</comment>
<dbReference type="AlphaFoldDB" id="A0A3E4YLG6"/>
<sequence length="110" mass="12984">MELKEFKEKFNSISLTDEKLQDYINYISEDIDENYTISQHVIICIEECSELQQTLTKLIRGKTEDKMHILEEMADVILAIKYLQNKLNITDEELNKAIGVKAKRNYDRCH</sequence>
<proteinExistence type="predicted"/>
<dbReference type="Gene3D" id="1.10.287.1080">
    <property type="entry name" value="MazG-like"/>
    <property type="match status" value="1"/>
</dbReference>
<evidence type="ECO:0000313" key="2">
    <source>
        <dbReference type="Proteomes" id="UP000260758"/>
    </source>
</evidence>
<organism evidence="1 2">
    <name type="scientific">Agathobacter rectalis</name>
    <dbReference type="NCBI Taxonomy" id="39491"/>
    <lineage>
        <taxon>Bacteria</taxon>
        <taxon>Bacillati</taxon>
        <taxon>Bacillota</taxon>
        <taxon>Clostridia</taxon>
        <taxon>Lachnospirales</taxon>
        <taxon>Lachnospiraceae</taxon>
        <taxon>Agathobacter</taxon>
    </lineage>
</organism>
<dbReference type="RefSeq" id="WP_117718191.1">
    <property type="nucleotide sequence ID" value="NZ_QSTP01000001.1"/>
</dbReference>
<accession>A0A3E4YLG6</accession>
<dbReference type="SUPFAM" id="SSF101386">
    <property type="entry name" value="all-alpha NTP pyrophosphatases"/>
    <property type="match status" value="1"/>
</dbReference>
<dbReference type="Proteomes" id="UP000260758">
    <property type="component" value="Unassembled WGS sequence"/>
</dbReference>
<evidence type="ECO:0008006" key="3">
    <source>
        <dbReference type="Google" id="ProtNLM"/>
    </source>
</evidence>
<reference evidence="1 2" key="1">
    <citation type="submission" date="2018-08" db="EMBL/GenBank/DDBJ databases">
        <title>A genome reference for cultivated species of the human gut microbiota.</title>
        <authorList>
            <person name="Zou Y."/>
            <person name="Xue W."/>
            <person name="Luo G."/>
        </authorList>
    </citation>
    <scope>NUCLEOTIDE SEQUENCE [LARGE SCALE GENOMIC DNA]</scope>
    <source>
        <strain evidence="1 2">OM07-13</strain>
    </source>
</reference>
<evidence type="ECO:0000313" key="1">
    <source>
        <dbReference type="EMBL" id="RGM75433.1"/>
    </source>
</evidence>